<dbReference type="HOGENOM" id="CLU_104918_0_0_2"/>
<evidence type="ECO:0000313" key="1">
    <source>
        <dbReference type="EMBL" id="AKG91515.1"/>
    </source>
</evidence>
<dbReference type="GeneID" id="24803747"/>
<reference evidence="1 2" key="1">
    <citation type="submission" date="2015-04" db="EMBL/GenBank/DDBJ databases">
        <title>The complete genome sequence of the hyperthermophilic, obligate iron-reducing archaeon Geoglobus ahangari strain 234T.</title>
        <authorList>
            <person name="Manzella M.P."/>
            <person name="Holmes D.E."/>
            <person name="Rocheleau J.M."/>
            <person name="Chung A."/>
            <person name="Reguera G."/>
            <person name="Kashefi K."/>
        </authorList>
    </citation>
    <scope>NUCLEOTIDE SEQUENCE [LARGE SCALE GENOMIC DNA]</scope>
    <source>
        <strain evidence="1 2">234</strain>
    </source>
</reference>
<dbReference type="EMBL" id="CP011267">
    <property type="protein sequence ID" value="AKG91515.1"/>
    <property type="molecule type" value="Genomic_DNA"/>
</dbReference>
<dbReference type="KEGG" id="gah:GAH_01174"/>
<evidence type="ECO:0000313" key="2">
    <source>
        <dbReference type="Proteomes" id="UP000034723"/>
    </source>
</evidence>
<proteinExistence type="predicted"/>
<sequence>MVNIDDLLILLEKSREGIQKIDEDLYIQIKRRIDELSELRKSASDEEFARVDEELRTMKRLQKRIFEMRTIKIINLAWAEVCGTESGIEGRENMIGVEREFYERLVELLMDYKKQVVEGEGIEEARPAEESDRVLLRIKQDIPEFEGVDGKTYKLRKEDVVLIPSLNANALINSGVAEKIEVKR</sequence>
<dbReference type="PATRIC" id="fig|113653.22.peg.1168"/>
<dbReference type="STRING" id="113653.GAH_01174"/>
<keyword evidence="2" id="KW-1185">Reference proteome</keyword>
<dbReference type="AlphaFoldDB" id="A0A0F7IES9"/>
<dbReference type="Gene3D" id="3.40.5.50">
    <property type="match status" value="1"/>
</dbReference>
<dbReference type="CDD" id="cd21695">
    <property type="entry name" value="GINS_B_archaea_Gins51"/>
    <property type="match status" value="1"/>
</dbReference>
<organism evidence="1 2">
    <name type="scientific">Geoglobus ahangari</name>
    <dbReference type="NCBI Taxonomy" id="113653"/>
    <lineage>
        <taxon>Archaea</taxon>
        <taxon>Methanobacteriati</taxon>
        <taxon>Methanobacteriota</taxon>
        <taxon>Archaeoglobi</taxon>
        <taxon>Archaeoglobales</taxon>
        <taxon>Archaeoglobaceae</taxon>
        <taxon>Geoglobus</taxon>
    </lineage>
</organism>
<name>A0A0F7IES9_9EURY</name>
<dbReference type="CDD" id="cd11714">
    <property type="entry name" value="GINS_A_archaea"/>
    <property type="match status" value="1"/>
</dbReference>
<protein>
    <submittedName>
        <fullName evidence="1">Uncharacterized protein conserved in archaea</fullName>
    </submittedName>
</protein>
<gene>
    <name evidence="1" type="ORF">GAH_01174</name>
</gene>
<dbReference type="RefSeq" id="WP_245603983.1">
    <property type="nucleotide sequence ID" value="NZ_CP011267.1"/>
</dbReference>
<accession>A0A0F7IES9</accession>
<dbReference type="Proteomes" id="UP000034723">
    <property type="component" value="Chromosome"/>
</dbReference>
<dbReference type="InParanoid" id="A0A0F7IES9"/>